<feature type="signal peptide" evidence="1">
    <location>
        <begin position="1"/>
        <end position="20"/>
    </location>
</feature>
<accession>A0AAU7BUK9</accession>
<keyword evidence="2" id="KW-0121">Carboxypeptidase</keyword>
<sequence>MKTNLIVLLLICLTSTVVFSQNDNRIEVKGTIYVDRNDKEGVTVFNSSSGKGTVTDKEGKFTIEVALNDRIEFSALQFKDFAVVITQQMIDANQISVFLIEQINKLDQVLILPYNLTGDLAFDTSNIELMNPNLDALYFGLGNLDKFEFTADHLSEIENIAMNENKLVNGIDVVNVFGKLLIPIFKSKKTKEEVPNYKKRRILEIYSKEHLADMLSLKDKDIIEFVYYVEENSFDYSLLNSNKELEFITFMKEQEKQFLKVKYGKN</sequence>
<organism evidence="2">
    <name type="scientific">Pontimicrobium sp. SW4</name>
    <dbReference type="NCBI Taxonomy" id="3153519"/>
    <lineage>
        <taxon>Bacteria</taxon>
        <taxon>Pseudomonadati</taxon>
        <taxon>Bacteroidota</taxon>
        <taxon>Flavobacteriia</taxon>
        <taxon>Flavobacteriales</taxon>
        <taxon>Flavobacteriaceae</taxon>
        <taxon>Pontimicrobium</taxon>
    </lineage>
</organism>
<reference evidence="2" key="1">
    <citation type="submission" date="2024-05" db="EMBL/GenBank/DDBJ databases">
        <title>Pontimicrobium maritimus sp. nov., isolated form sea water.</title>
        <authorList>
            <person name="Muhammad N."/>
            <person name="Vuong T.Q."/>
            <person name="Han H.L."/>
            <person name="Kim S.-G."/>
        </authorList>
    </citation>
    <scope>NUCLEOTIDE SEQUENCE</scope>
    <source>
        <strain evidence="2">SW4</strain>
    </source>
</reference>
<name>A0AAU7BUK9_9FLAO</name>
<evidence type="ECO:0000313" key="2">
    <source>
        <dbReference type="EMBL" id="XBG61783.1"/>
    </source>
</evidence>
<dbReference type="EMBL" id="CP157199">
    <property type="protein sequence ID" value="XBG61783.1"/>
    <property type="molecule type" value="Genomic_DNA"/>
</dbReference>
<keyword evidence="2" id="KW-0645">Protease</keyword>
<dbReference type="GO" id="GO:0004180">
    <property type="term" value="F:carboxypeptidase activity"/>
    <property type="evidence" value="ECO:0007669"/>
    <property type="project" value="UniProtKB-KW"/>
</dbReference>
<gene>
    <name evidence="2" type="ORF">ABGB03_02510</name>
</gene>
<keyword evidence="1" id="KW-0732">Signal</keyword>
<evidence type="ECO:0000256" key="1">
    <source>
        <dbReference type="SAM" id="SignalP"/>
    </source>
</evidence>
<dbReference type="Pfam" id="PF13715">
    <property type="entry name" value="CarbopepD_reg_2"/>
    <property type="match status" value="1"/>
</dbReference>
<dbReference type="RefSeq" id="WP_347924565.1">
    <property type="nucleotide sequence ID" value="NZ_CP157199.1"/>
</dbReference>
<dbReference type="InterPro" id="IPR008969">
    <property type="entry name" value="CarboxyPept-like_regulatory"/>
</dbReference>
<feature type="chain" id="PRO_5043739180" evidence="1">
    <location>
        <begin position="21"/>
        <end position="266"/>
    </location>
</feature>
<keyword evidence="2" id="KW-0378">Hydrolase</keyword>
<protein>
    <submittedName>
        <fullName evidence="2">Carboxypeptidase-like regulatory domain-containing protein</fullName>
    </submittedName>
</protein>
<dbReference type="SUPFAM" id="SSF49464">
    <property type="entry name" value="Carboxypeptidase regulatory domain-like"/>
    <property type="match status" value="1"/>
</dbReference>
<proteinExistence type="predicted"/>
<dbReference type="AlphaFoldDB" id="A0AAU7BUK9"/>